<dbReference type="GO" id="GO:0004305">
    <property type="term" value="F:ethanolamine kinase activity"/>
    <property type="evidence" value="ECO:0007669"/>
    <property type="project" value="UniProtKB-EC"/>
</dbReference>
<dbReference type="InterPro" id="IPR011009">
    <property type="entry name" value="Kinase-like_dom_sf"/>
</dbReference>
<proteinExistence type="inferred from homology"/>
<dbReference type="AlphaFoldDB" id="A0A0F4Z681"/>
<comment type="similarity">
    <text evidence="2">Belongs to the choline/ethanolamine kinase family.</text>
</comment>
<comment type="pathway">
    <text evidence="1">Phospholipid metabolism; phosphatidylethanolamine biosynthesis; phosphatidylethanolamine from ethanolamine: step 1/3.</text>
</comment>
<keyword evidence="5" id="KW-1185">Reference proteome</keyword>
<protein>
    <recommendedName>
        <fullName evidence="3">ethanolamine kinase</fullName>
        <ecNumber evidence="3">2.7.1.82</ecNumber>
    </recommendedName>
</protein>
<name>A0A0F4Z681_9PEZI</name>
<dbReference type="Pfam" id="PF01633">
    <property type="entry name" value="Choline_kinase"/>
    <property type="match status" value="1"/>
</dbReference>
<dbReference type="SUPFAM" id="SSF56112">
    <property type="entry name" value="Protein kinase-like (PK-like)"/>
    <property type="match status" value="1"/>
</dbReference>
<evidence type="ECO:0000256" key="2">
    <source>
        <dbReference type="ARBA" id="ARBA00038211"/>
    </source>
</evidence>
<dbReference type="Gene3D" id="3.90.1200.10">
    <property type="match status" value="1"/>
</dbReference>
<dbReference type="OrthoDB" id="10267235at2759"/>
<evidence type="ECO:0000256" key="1">
    <source>
        <dbReference type="ARBA" id="ARBA00037883"/>
    </source>
</evidence>
<reference evidence="4 5" key="1">
    <citation type="submission" date="2015-03" db="EMBL/GenBank/DDBJ databases">
        <authorList>
            <person name="Radwan O."/>
            <person name="Al-Naeli F.A."/>
            <person name="Rendon G.A."/>
            <person name="Fields C."/>
        </authorList>
    </citation>
    <scope>NUCLEOTIDE SEQUENCE [LARGE SCALE GENOMIC DNA]</scope>
    <source>
        <strain evidence="4">CR-DP1</strain>
    </source>
</reference>
<evidence type="ECO:0000256" key="3">
    <source>
        <dbReference type="ARBA" id="ARBA00038874"/>
    </source>
</evidence>
<comment type="caution">
    <text evidence="4">The sequence shown here is derived from an EMBL/GenBank/DDBJ whole genome shotgun (WGS) entry which is preliminary data.</text>
</comment>
<accession>A0A0F4Z681</accession>
<dbReference type="PANTHER" id="PTHR22603:SF66">
    <property type="entry name" value="ETHANOLAMINE KINASE"/>
    <property type="match status" value="1"/>
</dbReference>
<dbReference type="CDD" id="cd05157">
    <property type="entry name" value="ETNK_euk"/>
    <property type="match status" value="1"/>
</dbReference>
<sequence>MTADANLRHLEPVAAANALHKTVPFLPLSYDSHNSDASALALVKAIEPGWVEEDGSALKPGVKIVRCTDGITNTLLKIINTHNGTSSDEEADKMAFLLRAYGNGTDVIIDREREAENHELLMRHGLAPELLARFTNGMLYRYIRGSVTHPEDLRRPEIFTAVAKRLAEWHATVPCITAKGTSDSDASEADEKQRKILKAASGKPIPNMWTVMQKWLLALPTKTEAQRKNQETLQSEFDWLRMLLGDRPSLGENGLVFAHCDLLHGNIIVEPKEVTEASGSGDDLTVCFIDYEYATPSPVAFDICNHFAEWGGFECDYSVMPSRTQRLSFIQSYIRAYFAKKNGSNAPVDEAMLEVESHKLFVEVDIFRGIPGFYWGIWSQIQAVISEIDFDYASYAEVRLGEYWAWKAEFQGTRAADAELCLREKRWASEE</sequence>
<dbReference type="PANTHER" id="PTHR22603">
    <property type="entry name" value="CHOLINE/ETHANOALAMINE KINASE"/>
    <property type="match status" value="1"/>
</dbReference>
<dbReference type="GO" id="GO:0005737">
    <property type="term" value="C:cytoplasm"/>
    <property type="evidence" value="ECO:0007669"/>
    <property type="project" value="TreeGrafter"/>
</dbReference>
<dbReference type="GO" id="GO:0006646">
    <property type="term" value="P:phosphatidylethanolamine biosynthetic process"/>
    <property type="evidence" value="ECO:0007669"/>
    <property type="project" value="TreeGrafter"/>
</dbReference>
<evidence type="ECO:0000313" key="5">
    <source>
        <dbReference type="Proteomes" id="UP000033483"/>
    </source>
</evidence>
<evidence type="ECO:0000313" key="4">
    <source>
        <dbReference type="EMBL" id="KKA26054.1"/>
    </source>
</evidence>
<organism evidence="4 5">
    <name type="scientific">Thielaviopsis punctulata</name>
    <dbReference type="NCBI Taxonomy" id="72032"/>
    <lineage>
        <taxon>Eukaryota</taxon>
        <taxon>Fungi</taxon>
        <taxon>Dikarya</taxon>
        <taxon>Ascomycota</taxon>
        <taxon>Pezizomycotina</taxon>
        <taxon>Sordariomycetes</taxon>
        <taxon>Hypocreomycetidae</taxon>
        <taxon>Microascales</taxon>
        <taxon>Ceratocystidaceae</taxon>
        <taxon>Thielaviopsis</taxon>
    </lineage>
</organism>
<dbReference type="Proteomes" id="UP000033483">
    <property type="component" value="Unassembled WGS sequence"/>
</dbReference>
<dbReference type="EMBL" id="LAEV01002294">
    <property type="protein sequence ID" value="KKA26054.1"/>
    <property type="molecule type" value="Genomic_DNA"/>
</dbReference>
<dbReference type="EC" id="2.7.1.82" evidence="3"/>
<gene>
    <name evidence="4" type="ORF">TD95_000336</name>
</gene>